<reference evidence="3" key="1">
    <citation type="journal article" date="2023" name="Plant J.">
        <title>Genome sequences and population genomics provide insights into the demographic history, inbreeding, and mutation load of two 'living fossil' tree species of Dipteronia.</title>
        <authorList>
            <person name="Feng Y."/>
            <person name="Comes H.P."/>
            <person name="Chen J."/>
            <person name="Zhu S."/>
            <person name="Lu R."/>
            <person name="Zhang X."/>
            <person name="Li P."/>
            <person name="Qiu J."/>
            <person name="Olsen K.M."/>
            <person name="Qiu Y."/>
        </authorList>
    </citation>
    <scope>NUCLEOTIDE SEQUENCE</scope>
    <source>
        <strain evidence="3">NBL</strain>
    </source>
</reference>
<feature type="chain" id="PRO_5042178531" description="Bifunctional inhibitor/plant lipid transfer protein/seed storage helical domain-containing protein" evidence="2">
    <location>
        <begin position="25"/>
        <end position="180"/>
    </location>
</feature>
<organism evidence="3 4">
    <name type="scientific">Dipteronia sinensis</name>
    <dbReference type="NCBI Taxonomy" id="43782"/>
    <lineage>
        <taxon>Eukaryota</taxon>
        <taxon>Viridiplantae</taxon>
        <taxon>Streptophyta</taxon>
        <taxon>Embryophyta</taxon>
        <taxon>Tracheophyta</taxon>
        <taxon>Spermatophyta</taxon>
        <taxon>Magnoliopsida</taxon>
        <taxon>eudicotyledons</taxon>
        <taxon>Gunneridae</taxon>
        <taxon>Pentapetalae</taxon>
        <taxon>rosids</taxon>
        <taxon>malvids</taxon>
        <taxon>Sapindales</taxon>
        <taxon>Sapindaceae</taxon>
        <taxon>Hippocastanoideae</taxon>
        <taxon>Acereae</taxon>
        <taxon>Dipteronia</taxon>
    </lineage>
</organism>
<dbReference type="AlphaFoldDB" id="A0AAD9ZWU5"/>
<keyword evidence="2" id="KW-0732">Signal</keyword>
<feature type="compositionally biased region" description="Pro residues" evidence="1">
    <location>
        <begin position="64"/>
        <end position="80"/>
    </location>
</feature>
<evidence type="ECO:0000313" key="4">
    <source>
        <dbReference type="Proteomes" id="UP001281410"/>
    </source>
</evidence>
<evidence type="ECO:0000256" key="1">
    <source>
        <dbReference type="SAM" id="MobiDB-lite"/>
    </source>
</evidence>
<dbReference type="Proteomes" id="UP001281410">
    <property type="component" value="Unassembled WGS sequence"/>
</dbReference>
<keyword evidence="4" id="KW-1185">Reference proteome</keyword>
<name>A0AAD9ZWU5_9ROSI</name>
<feature type="compositionally biased region" description="Basic residues" evidence="1">
    <location>
        <begin position="90"/>
        <end position="111"/>
    </location>
</feature>
<feature type="signal peptide" evidence="2">
    <location>
        <begin position="1"/>
        <end position="24"/>
    </location>
</feature>
<comment type="caution">
    <text evidence="3">The sequence shown here is derived from an EMBL/GenBank/DDBJ whole genome shotgun (WGS) entry which is preliminary data.</text>
</comment>
<dbReference type="PANTHER" id="PTHR34377">
    <property type="entry name" value="TETRATRICOPEPTIDE REPEAT (TPR)-LIKE SUPERFAMILY PROTEIN"/>
    <property type="match status" value="1"/>
</dbReference>
<evidence type="ECO:0008006" key="5">
    <source>
        <dbReference type="Google" id="ProtNLM"/>
    </source>
</evidence>
<evidence type="ECO:0000313" key="3">
    <source>
        <dbReference type="EMBL" id="KAK3193858.1"/>
    </source>
</evidence>
<dbReference type="PANTHER" id="PTHR34377:SF3">
    <property type="entry name" value="TETRATRICOPEPTIDE REPEAT (TPR)-LIKE SUPERFAMILY PROTEIN"/>
    <property type="match status" value="1"/>
</dbReference>
<dbReference type="InterPro" id="IPR036312">
    <property type="entry name" value="Bifun_inhib/LTP/seed_sf"/>
</dbReference>
<dbReference type="SUPFAM" id="SSF47699">
    <property type="entry name" value="Bifunctional inhibitor/lipid-transfer protein/seed storage 2S albumin"/>
    <property type="match status" value="1"/>
</dbReference>
<protein>
    <recommendedName>
        <fullName evidence="5">Bifunctional inhibitor/plant lipid transfer protein/seed storage helical domain-containing protein</fullName>
    </recommendedName>
</protein>
<evidence type="ECO:0000256" key="2">
    <source>
        <dbReference type="SAM" id="SignalP"/>
    </source>
</evidence>
<dbReference type="EMBL" id="JANJYJ010000008">
    <property type="protein sequence ID" value="KAK3193858.1"/>
    <property type="molecule type" value="Genomic_DNA"/>
</dbReference>
<proteinExistence type="predicted"/>
<feature type="region of interest" description="Disordered" evidence="1">
    <location>
        <begin position="64"/>
        <end position="120"/>
    </location>
</feature>
<gene>
    <name evidence="3" type="ORF">Dsin_025168</name>
</gene>
<sequence length="180" mass="20078">MDRIKIHSLALLLVVLAILPETQSQRHRPLPLPMVPPVPPRPLCVSQFSLVNYACAMLPYSPAPPVSPPSPPLPPTPPSPPDDDVESSHRHGHGHGHGHRHSHGHRHRHRHGYGDGHHSTPQEENCCRWLKEVDNECVCDMLVHLPAFLSRPIHQYSVIVDDSCNVTFTCGGRLRPMETP</sequence>
<accession>A0AAD9ZWU5</accession>